<dbReference type="InterPro" id="IPR035513">
    <property type="entry name" value="Invertase/methylesterase_inhib"/>
</dbReference>
<dbReference type="SUPFAM" id="SSF53448">
    <property type="entry name" value="Nucleotide-diphospho-sugar transferases"/>
    <property type="match status" value="1"/>
</dbReference>
<dbReference type="InterPro" id="IPR029044">
    <property type="entry name" value="Nucleotide-diphossugar_trans"/>
</dbReference>
<accession>A0A5C7I859</accession>
<evidence type="ECO:0000256" key="2">
    <source>
        <dbReference type="ARBA" id="ARBA00022679"/>
    </source>
</evidence>
<evidence type="ECO:0000256" key="3">
    <source>
        <dbReference type="ARBA" id="ARBA00023211"/>
    </source>
</evidence>
<keyword evidence="1" id="KW-0328">Glycosyltransferase</keyword>
<dbReference type="InterPro" id="IPR050587">
    <property type="entry name" value="GNT1/Glycosyltrans_8"/>
</dbReference>
<proteinExistence type="inferred from homology"/>
<dbReference type="GO" id="GO:0016757">
    <property type="term" value="F:glycosyltransferase activity"/>
    <property type="evidence" value="ECO:0007669"/>
    <property type="project" value="UniProtKB-KW"/>
</dbReference>
<reference evidence="7" key="1">
    <citation type="journal article" date="2019" name="Gigascience">
        <title>De novo genome assembly of the endangered Acer yangbiense, a plant species with extremely small populations endemic to Yunnan Province, China.</title>
        <authorList>
            <person name="Yang J."/>
            <person name="Wariss H.M."/>
            <person name="Tao L."/>
            <person name="Zhang R."/>
            <person name="Yun Q."/>
            <person name="Hollingsworth P."/>
            <person name="Dao Z."/>
            <person name="Luo G."/>
            <person name="Guo H."/>
            <person name="Ma Y."/>
            <person name="Sun W."/>
        </authorList>
    </citation>
    <scope>NUCLEOTIDE SEQUENCE [LARGE SCALE GENOMIC DNA]</scope>
    <source>
        <strain evidence="7">cv. Malutang</strain>
    </source>
</reference>
<dbReference type="CDD" id="cd15797">
    <property type="entry name" value="PMEI"/>
    <property type="match status" value="1"/>
</dbReference>
<dbReference type="CDD" id="cd02537">
    <property type="entry name" value="GT8_Glycogenin"/>
    <property type="match status" value="1"/>
</dbReference>
<dbReference type="Pfam" id="PF01501">
    <property type="entry name" value="Glyco_transf_8"/>
    <property type="match status" value="1"/>
</dbReference>
<organism evidence="6 7">
    <name type="scientific">Acer yangbiense</name>
    <dbReference type="NCBI Taxonomy" id="1000413"/>
    <lineage>
        <taxon>Eukaryota</taxon>
        <taxon>Viridiplantae</taxon>
        <taxon>Streptophyta</taxon>
        <taxon>Embryophyta</taxon>
        <taxon>Tracheophyta</taxon>
        <taxon>Spermatophyta</taxon>
        <taxon>Magnoliopsida</taxon>
        <taxon>eudicotyledons</taxon>
        <taxon>Gunneridae</taxon>
        <taxon>Pentapetalae</taxon>
        <taxon>rosids</taxon>
        <taxon>malvids</taxon>
        <taxon>Sapindales</taxon>
        <taxon>Sapindaceae</taxon>
        <taxon>Hippocastanoideae</taxon>
        <taxon>Acereae</taxon>
        <taxon>Acer</taxon>
    </lineage>
</organism>
<dbReference type="NCBIfam" id="TIGR01614">
    <property type="entry name" value="PME_inhib"/>
    <property type="match status" value="1"/>
</dbReference>
<dbReference type="Pfam" id="PF04043">
    <property type="entry name" value="PMEI"/>
    <property type="match status" value="1"/>
</dbReference>
<sequence length="500" mass="55553">MAPPGNSTSTAVANANSLSSSTAASPPRCAYVTFLAGNGDCVKGVVGLAKGLRKTKSKYPLVVAILPDVPEEHRKILIDQGCVVREIEPVYPPENSTQFAMAYYVINYAKLRIWEFVEYSKMIYLDGDIQVFENIDHLFDKPEGYLYAVADCCCEKTWITPQLKIGYCEHNWPAEFGSTKPALYFNAGMFVYNPCIETYHSLLNTLNITPTTPFAEQDFLNKFFRGIYKPIPPIYNLGLAMLLQHPDIEHEKAKVVHYCAAVSINIRQINGSKPWNMQREDIKMLIQKWSDIYNDESLDYKNYTAVDASYEETAGNEAGDAAVLQPFLVALSEAAFFLLVVASIYFSPSSGVSQDVLATICGQTQNQETCDEILQSDPQTSSADPPLLSLISLELTMKRVDMNFDAFSQFRDNTSDPALKIAFESCVTLYQNMKDILRADYKLSQQEKYDSITDLGQLTTLAYNCENGISSSISPTAGITEDMLLIAQTAVYTNSYGAGS</sequence>
<comment type="caution">
    <text evidence="6">The sequence shown here is derived from an EMBL/GenBank/DDBJ whole genome shotgun (WGS) entry which is preliminary data.</text>
</comment>
<name>A0A5C7I859_9ROSI</name>
<dbReference type="EMBL" id="VAHF01000003">
    <property type="protein sequence ID" value="TXG65365.1"/>
    <property type="molecule type" value="Genomic_DNA"/>
</dbReference>
<protein>
    <recommendedName>
        <fullName evidence="4">Hexosyltransferase</fullName>
        <ecNumber evidence="4">2.4.1.-</ecNumber>
    </recommendedName>
</protein>
<evidence type="ECO:0000313" key="6">
    <source>
        <dbReference type="EMBL" id="TXG65365.1"/>
    </source>
</evidence>
<dbReference type="InterPro" id="IPR002495">
    <property type="entry name" value="Glyco_trans_8"/>
</dbReference>
<dbReference type="InterPro" id="IPR006501">
    <property type="entry name" value="Pectinesterase_inhib_dom"/>
</dbReference>
<keyword evidence="3" id="KW-0464">Manganese</keyword>
<dbReference type="PANTHER" id="PTHR11183">
    <property type="entry name" value="GLYCOGENIN SUBFAMILY MEMBER"/>
    <property type="match status" value="1"/>
</dbReference>
<dbReference type="InterPro" id="IPR034086">
    <property type="entry name" value="PMEI_plant"/>
</dbReference>
<dbReference type="Gene3D" id="1.20.140.40">
    <property type="entry name" value="Invertase/pectin methylesterase inhibitor family protein"/>
    <property type="match status" value="1"/>
</dbReference>
<dbReference type="Proteomes" id="UP000323000">
    <property type="component" value="Chromosome 3"/>
</dbReference>
<evidence type="ECO:0000256" key="4">
    <source>
        <dbReference type="RuleBase" id="RU362027"/>
    </source>
</evidence>
<dbReference type="SUPFAM" id="SSF101148">
    <property type="entry name" value="Plant invertase/pectin methylesterase inhibitor"/>
    <property type="match status" value="1"/>
</dbReference>
<keyword evidence="7" id="KW-1185">Reference proteome</keyword>
<dbReference type="Gene3D" id="3.90.550.10">
    <property type="entry name" value="Spore Coat Polysaccharide Biosynthesis Protein SpsA, Chain A"/>
    <property type="match status" value="1"/>
</dbReference>
<comment type="similarity">
    <text evidence="4">Belongs to the glycosyltransferase 8 family.</text>
</comment>
<evidence type="ECO:0000256" key="1">
    <source>
        <dbReference type="ARBA" id="ARBA00022676"/>
    </source>
</evidence>
<dbReference type="AlphaFoldDB" id="A0A5C7I859"/>
<feature type="domain" description="Pectinesterase inhibitor" evidence="5">
    <location>
        <begin position="352"/>
        <end position="490"/>
    </location>
</feature>
<dbReference type="GO" id="GO:0046910">
    <property type="term" value="F:pectinesterase inhibitor activity"/>
    <property type="evidence" value="ECO:0007669"/>
    <property type="project" value="InterPro"/>
</dbReference>
<dbReference type="SMART" id="SM00856">
    <property type="entry name" value="PMEI"/>
    <property type="match status" value="1"/>
</dbReference>
<keyword evidence="2" id="KW-0808">Transferase</keyword>
<evidence type="ECO:0000259" key="5">
    <source>
        <dbReference type="SMART" id="SM00856"/>
    </source>
</evidence>
<evidence type="ECO:0000313" key="7">
    <source>
        <dbReference type="Proteomes" id="UP000323000"/>
    </source>
</evidence>
<dbReference type="EC" id="2.4.1.-" evidence="4"/>
<dbReference type="OrthoDB" id="2014201at2759"/>
<gene>
    <name evidence="6" type="ORF">EZV62_006640</name>
</gene>